<feature type="compositionally biased region" description="Basic and acidic residues" evidence="2">
    <location>
        <begin position="681"/>
        <end position="691"/>
    </location>
</feature>
<keyword evidence="1" id="KW-0175">Coiled coil</keyword>
<protein>
    <submittedName>
        <fullName evidence="3">Uncharacterized protein</fullName>
    </submittedName>
</protein>
<evidence type="ECO:0000256" key="2">
    <source>
        <dbReference type="SAM" id="MobiDB-lite"/>
    </source>
</evidence>
<feature type="region of interest" description="Disordered" evidence="2">
    <location>
        <begin position="28"/>
        <end position="49"/>
    </location>
</feature>
<dbReference type="Proteomes" id="UP000673552">
    <property type="component" value="Chromosome 36"/>
</dbReference>
<proteinExistence type="predicted"/>
<keyword evidence="4" id="KW-1185">Reference proteome</keyword>
<feature type="coiled-coil region" evidence="1">
    <location>
        <begin position="253"/>
        <end position="280"/>
    </location>
</feature>
<feature type="coiled-coil region" evidence="1">
    <location>
        <begin position="146"/>
        <end position="194"/>
    </location>
</feature>
<dbReference type="OrthoDB" id="273824at2759"/>
<evidence type="ECO:0000256" key="1">
    <source>
        <dbReference type="SAM" id="Coils"/>
    </source>
</evidence>
<dbReference type="EMBL" id="JAFEUZ010000036">
    <property type="protein sequence ID" value="KAG5463914.1"/>
    <property type="molecule type" value="Genomic_DNA"/>
</dbReference>
<dbReference type="RefSeq" id="XP_067173851.1">
    <property type="nucleotide sequence ID" value="XM_067317746.1"/>
</dbReference>
<feature type="compositionally biased region" description="Low complexity" evidence="2">
    <location>
        <begin position="224"/>
        <end position="245"/>
    </location>
</feature>
<feature type="region of interest" description="Disordered" evidence="2">
    <location>
        <begin position="662"/>
        <end position="745"/>
    </location>
</feature>
<comment type="caution">
    <text evidence="3">The sequence shown here is derived from an EMBL/GenBank/DDBJ whole genome shotgun (WGS) entry which is preliminary data.</text>
</comment>
<evidence type="ECO:0000313" key="3">
    <source>
        <dbReference type="EMBL" id="KAG5463914.1"/>
    </source>
</evidence>
<dbReference type="KEGG" id="lmat:92510258"/>
<sequence>MPTAGVDADGREVRVHLPPGVYRAAYSATPSEAGTAGPQTFTGAMPPNGPVPTVVDTRRRFHQLRDLRRELSGRPQPSTEAAAAAAAAAAAGEPAVGASSAPPSPQTKEAFLQSSSLTRIPLAVSLGLPLDRLAADDPATPCVLRTAAAERALRLQQAENDELKRVIVTQRQEAARMQCLIDRLSSELSEANQTVLRQTATMKSLAAEMERLDAYHLIKEKRSSQTPPSATATATAPSDASSSPSLLTHQRQTMELALQIEQLTREKAELQRRVSQLTSRQGDKTGKTPIIEAIDKDDDSSGEVTRADSWVPSARTELQRLVQALAAQFRAGASPPASVGPSFAPLYEVELSCLTCFVPLSTPPNAVVAVSAPAKAGSIVCAYGPYNMQEILLRAQCLEEKLGSGMRCRRVDEKVPVEGPTCCVFYAMRDTCGAVRLCLYESVTDAKTKGGRACSGEVPVLAAATATVAVQTLIASALASRRELELMPATLSAHTVHLATEKGTLHGAVTFRVRVTEMHGRRYCDCGGATSRIHSDAEYRRRTSPFSSALRAGSGATRVGERSLTPLGCVDAGRAGGESVAEQSRRGLMLSPSRYDDATPIAEQHFCLTLPLVSLTTPSATRHDPVSHDSLGNLMDVPQQVERETLLLTALSTQVEEAKKTGANAAATRCSSASSKSATSSRDKASRDKNDFTSAVPKATPLESSGDTVLPQSLRAGASSLPPSPVAALPASGAPSHFSPPPPPIAPVPAPPLSLMPTAAPSVPDAVTIRIHIKEVRYTREDCGEDVVEDLLEHRCLRVVVRIDGELVFAAPTRPNESHAVWSAEEGTFTITLTTGQEVRFEIGDDDAARCEGVLLASEILNSSGERDVTLVSVGGGRPCGRVSVALEGPA</sequence>
<dbReference type="AlphaFoldDB" id="A0A836G250"/>
<feature type="compositionally biased region" description="Polar residues" evidence="2">
    <location>
        <begin position="702"/>
        <end position="711"/>
    </location>
</feature>
<feature type="compositionally biased region" description="Low complexity" evidence="2">
    <location>
        <begin position="716"/>
        <end position="737"/>
    </location>
</feature>
<dbReference type="SMR" id="A0A836G250"/>
<gene>
    <name evidence="3" type="ORF">LSCM1_00087</name>
</gene>
<accession>A0A836G250</accession>
<name>A0A836G250_9TRYP</name>
<reference evidence="3 4" key="1">
    <citation type="submission" date="2021-03" db="EMBL/GenBank/DDBJ databases">
        <title>Leishmania (Mundinia) martiniquensis Genome sequencing and assembly.</title>
        <authorList>
            <person name="Almutairi H."/>
            <person name="Gatherer D."/>
        </authorList>
    </citation>
    <scope>NUCLEOTIDE SEQUENCE [LARGE SCALE GENOMIC DNA]</scope>
    <source>
        <strain evidence="3">LSCM1</strain>
    </source>
</reference>
<dbReference type="GeneID" id="92510258"/>
<feature type="compositionally biased region" description="Polar residues" evidence="2">
    <location>
        <begin position="28"/>
        <end position="42"/>
    </location>
</feature>
<feature type="compositionally biased region" description="Low complexity" evidence="2">
    <location>
        <begin position="665"/>
        <end position="680"/>
    </location>
</feature>
<organism evidence="3 4">
    <name type="scientific">Leishmania martiniquensis</name>
    <dbReference type="NCBI Taxonomy" id="1580590"/>
    <lineage>
        <taxon>Eukaryota</taxon>
        <taxon>Discoba</taxon>
        <taxon>Euglenozoa</taxon>
        <taxon>Kinetoplastea</taxon>
        <taxon>Metakinetoplastina</taxon>
        <taxon>Trypanosomatida</taxon>
        <taxon>Trypanosomatidae</taxon>
        <taxon>Leishmaniinae</taxon>
        <taxon>Leishmania</taxon>
    </lineage>
</organism>
<evidence type="ECO:0000313" key="4">
    <source>
        <dbReference type="Proteomes" id="UP000673552"/>
    </source>
</evidence>
<feature type="region of interest" description="Disordered" evidence="2">
    <location>
        <begin position="220"/>
        <end position="248"/>
    </location>
</feature>